<evidence type="ECO:0008006" key="3">
    <source>
        <dbReference type="Google" id="ProtNLM"/>
    </source>
</evidence>
<gene>
    <name evidence="1" type="ORF">SAMN00777080_0323</name>
</gene>
<evidence type="ECO:0000313" key="1">
    <source>
        <dbReference type="EMBL" id="SMD41792.1"/>
    </source>
</evidence>
<dbReference type="Pfam" id="PF17170">
    <property type="entry name" value="DUF5128"/>
    <property type="match status" value="1"/>
</dbReference>
<sequence>MSGDLERFPDYLTIPSQMHKYIYLLIMITVFFSCSPKKEKNNKTLTIDLKEAQEGKLSDIFSSIDYKLLDTGDNEFLAMPGKLRIEDSLIFLRDSRLSNILIYNLDGSLNSVIKARLNPGPGEFLQSEDFQIGDNRIKVRDYPQNKSFIYDFEGTLLDESRDEEELYYYFYETKDWKLAYMGYSNGPDSKLFLRKDRLNNELLFQYSFPNEFENFNVGSKDGFMQDYSEPLFYFSIPYSYEIVRFDENGVLDQIIELDIKNGGMTKEERNLWAKERNLRQMIKERKLVEHTDSFFPMQNHFFIHLRQSTPMSAINHFIVYSKDFELMYQGYDLENDLDGMRLDGVPWSYTENSIILMINSNQFYNAYLERFAGKSVKQVKGNVHDFFQKNMDRLKEEQYVMVSLNLKFSH</sequence>
<keyword evidence="2" id="KW-1185">Reference proteome</keyword>
<reference evidence="2" key="1">
    <citation type="submission" date="2017-04" db="EMBL/GenBank/DDBJ databases">
        <authorList>
            <person name="Varghese N."/>
            <person name="Submissions S."/>
        </authorList>
    </citation>
    <scope>NUCLEOTIDE SEQUENCE [LARGE SCALE GENOMIC DNA]</scope>
    <source>
        <strain evidence="2">DSM 16537</strain>
    </source>
</reference>
<evidence type="ECO:0000313" key="2">
    <source>
        <dbReference type="Proteomes" id="UP000192333"/>
    </source>
</evidence>
<name>A0A1W2GZG8_9BACT</name>
<proteinExistence type="predicted"/>
<dbReference type="AlphaFoldDB" id="A0A1W2GZG8"/>
<dbReference type="Proteomes" id="UP000192333">
    <property type="component" value="Chromosome I"/>
</dbReference>
<protein>
    <recommendedName>
        <fullName evidence="3">6-bladed beta-propeller protein</fullName>
    </recommendedName>
</protein>
<accession>A0A1W2GZG8</accession>
<dbReference type="OrthoDB" id="1098767at2"/>
<dbReference type="PROSITE" id="PS51257">
    <property type="entry name" value="PROKAR_LIPOPROTEIN"/>
    <property type="match status" value="1"/>
</dbReference>
<dbReference type="STRING" id="758820.SAMN00777080_0323"/>
<organism evidence="1 2">
    <name type="scientific">Aquiflexum balticum DSM 16537</name>
    <dbReference type="NCBI Taxonomy" id="758820"/>
    <lineage>
        <taxon>Bacteria</taxon>
        <taxon>Pseudomonadati</taxon>
        <taxon>Bacteroidota</taxon>
        <taxon>Cytophagia</taxon>
        <taxon>Cytophagales</taxon>
        <taxon>Cyclobacteriaceae</taxon>
        <taxon>Aquiflexum</taxon>
    </lineage>
</organism>
<dbReference type="EMBL" id="LT838813">
    <property type="protein sequence ID" value="SMD41792.1"/>
    <property type="molecule type" value="Genomic_DNA"/>
</dbReference>